<sequence>MIIVSNVINSIEAHNIHNMSMDKSIQHHVMMTTTTTTTTMTSPVITTHLHTHTHTHTTTTTTNTTIATEDNFSSKFSTLENNSTRALSDISECTEDAETIHDSNSMKQSIINLPLNDELSTDLLTSRLLSFNKLYTTTYPVPINYILNENQGTGLMRILLDVHPLIRCGPEPIITTSLLRLRRIYERQIEQITAAGINANVYNRAIAAFFSEIIMNTGQSAERLCHKQPFTFYYLNYLSEIFINAKFIHMIRDGRAAIVSSIKRNINPLYVLDKPYAAFEYWEGITKKMFNDCLQIGKNRCLTIRYEDLILNTMKETKKVFKFLDLPWDPIILKHETVIHKISNLSPYEASSNQVVNKIHRNSLLAWLNNNSILPQELIQRIHLQSKLMHQLGYSQIGFPPNYSLLKPL</sequence>
<dbReference type="EC" id="2.8.2.20" evidence="2 5"/>
<evidence type="ECO:0000256" key="1">
    <source>
        <dbReference type="ARBA" id="ARBA00009988"/>
    </source>
</evidence>
<comment type="caution">
    <text evidence="6">The sequence shown here is derived from an EMBL/GenBank/DDBJ whole genome shotgun (WGS) entry which is preliminary data.</text>
</comment>
<keyword evidence="3 5" id="KW-0808">Transferase</keyword>
<evidence type="ECO:0000256" key="2">
    <source>
        <dbReference type="ARBA" id="ARBA00013262"/>
    </source>
</evidence>
<comment type="function">
    <text evidence="5">Catalyzes the O-sulfation of tyrosine residues within acidic motifs of polypeptides, using 3'-phosphoadenylyl sulfate (PAPS) as cosubstrate.</text>
</comment>
<proteinExistence type="inferred from homology"/>
<name>A0AAE1Z7Y9_SCHME</name>
<dbReference type="PANTHER" id="PTHR12788:SF10">
    <property type="entry name" value="PROTEIN-TYROSINE SULFOTRANSFERASE"/>
    <property type="match status" value="1"/>
</dbReference>
<dbReference type="InterPro" id="IPR027417">
    <property type="entry name" value="P-loop_NTPase"/>
</dbReference>
<dbReference type="Pfam" id="PF13469">
    <property type="entry name" value="Sulfotransfer_3"/>
    <property type="match status" value="1"/>
</dbReference>
<comment type="similarity">
    <text evidence="1 5">Belongs to the protein sulfotransferase family.</text>
</comment>
<evidence type="ECO:0000256" key="3">
    <source>
        <dbReference type="ARBA" id="ARBA00022679"/>
    </source>
</evidence>
<reference evidence="6" key="2">
    <citation type="journal article" date="2023" name="Infect Dis Poverty">
        <title>Chromosome-scale genome of the human blood fluke Schistosoma mekongi and its implications for public health.</title>
        <authorList>
            <person name="Zhou M."/>
            <person name="Xu L."/>
            <person name="Xu D."/>
            <person name="Chen W."/>
            <person name="Khan J."/>
            <person name="Hu Y."/>
            <person name="Huang H."/>
            <person name="Wei H."/>
            <person name="Zhang Y."/>
            <person name="Chusongsang P."/>
            <person name="Tanasarnprasert K."/>
            <person name="Hu X."/>
            <person name="Limpanont Y."/>
            <person name="Lv Z."/>
        </authorList>
    </citation>
    <scope>NUCLEOTIDE SEQUENCE</scope>
    <source>
        <strain evidence="6">LV_2022a</strain>
    </source>
</reference>
<organism evidence="6 7">
    <name type="scientific">Schistosoma mekongi</name>
    <name type="common">Parasitic worm</name>
    <dbReference type="NCBI Taxonomy" id="38744"/>
    <lineage>
        <taxon>Eukaryota</taxon>
        <taxon>Metazoa</taxon>
        <taxon>Spiralia</taxon>
        <taxon>Lophotrochozoa</taxon>
        <taxon>Platyhelminthes</taxon>
        <taxon>Trematoda</taxon>
        <taxon>Digenea</taxon>
        <taxon>Strigeidida</taxon>
        <taxon>Schistosomatoidea</taxon>
        <taxon>Schistosomatidae</taxon>
        <taxon>Schistosoma</taxon>
    </lineage>
</organism>
<accession>A0AAE1Z7Y9</accession>
<gene>
    <name evidence="6" type="ORF">MN116_006578</name>
</gene>
<dbReference type="GO" id="GO:0005794">
    <property type="term" value="C:Golgi apparatus"/>
    <property type="evidence" value="ECO:0007669"/>
    <property type="project" value="TreeGrafter"/>
</dbReference>
<dbReference type="Proteomes" id="UP001292079">
    <property type="component" value="Unassembled WGS sequence"/>
</dbReference>
<evidence type="ECO:0000256" key="5">
    <source>
        <dbReference type="RuleBase" id="RU365018"/>
    </source>
</evidence>
<dbReference type="AlphaFoldDB" id="A0AAE1Z7Y9"/>
<dbReference type="EMBL" id="JALJAT010000005">
    <property type="protein sequence ID" value="KAK4469281.1"/>
    <property type="molecule type" value="Genomic_DNA"/>
</dbReference>
<evidence type="ECO:0000313" key="7">
    <source>
        <dbReference type="Proteomes" id="UP001292079"/>
    </source>
</evidence>
<comment type="catalytic activity">
    <reaction evidence="4 5">
        <text>L-tyrosyl-[protein] + 3'-phosphoadenylyl sulfate = O-sulfo-L-tyrosine-[protein] + adenosine 3',5'-bisphosphate + H(+)</text>
        <dbReference type="Rhea" id="RHEA:16801"/>
        <dbReference type="Rhea" id="RHEA-COMP:10136"/>
        <dbReference type="Rhea" id="RHEA-COMP:11688"/>
        <dbReference type="ChEBI" id="CHEBI:15378"/>
        <dbReference type="ChEBI" id="CHEBI:46858"/>
        <dbReference type="ChEBI" id="CHEBI:58339"/>
        <dbReference type="ChEBI" id="CHEBI:58343"/>
        <dbReference type="ChEBI" id="CHEBI:65286"/>
        <dbReference type="EC" id="2.8.2.20"/>
    </reaction>
</comment>
<evidence type="ECO:0000313" key="6">
    <source>
        <dbReference type="EMBL" id="KAK4469281.1"/>
    </source>
</evidence>
<evidence type="ECO:0000256" key="4">
    <source>
        <dbReference type="ARBA" id="ARBA00048460"/>
    </source>
</evidence>
<dbReference type="PANTHER" id="PTHR12788">
    <property type="entry name" value="PROTEIN-TYROSINE SULFOTRANSFERASE 2"/>
    <property type="match status" value="1"/>
</dbReference>
<keyword evidence="7" id="KW-1185">Reference proteome</keyword>
<dbReference type="Gene3D" id="3.40.50.300">
    <property type="entry name" value="P-loop containing nucleotide triphosphate hydrolases"/>
    <property type="match status" value="1"/>
</dbReference>
<protein>
    <recommendedName>
        <fullName evidence="2 5">Protein-tyrosine sulfotransferase</fullName>
        <ecNumber evidence="2 5">2.8.2.20</ecNumber>
    </recommendedName>
</protein>
<reference evidence="6" key="1">
    <citation type="submission" date="2022-04" db="EMBL/GenBank/DDBJ databases">
        <authorList>
            <person name="Xu L."/>
            <person name="Lv Z."/>
        </authorList>
    </citation>
    <scope>NUCLEOTIDE SEQUENCE</scope>
    <source>
        <strain evidence="6">LV_2022a</strain>
    </source>
</reference>
<dbReference type="SUPFAM" id="SSF52540">
    <property type="entry name" value="P-loop containing nucleoside triphosphate hydrolases"/>
    <property type="match status" value="1"/>
</dbReference>
<dbReference type="GO" id="GO:0008476">
    <property type="term" value="F:protein-tyrosine sulfotransferase activity"/>
    <property type="evidence" value="ECO:0007669"/>
    <property type="project" value="UniProtKB-EC"/>
</dbReference>
<dbReference type="InterPro" id="IPR026634">
    <property type="entry name" value="TPST-like"/>
</dbReference>